<feature type="compositionally biased region" description="Basic and acidic residues" evidence="1">
    <location>
        <begin position="291"/>
        <end position="315"/>
    </location>
</feature>
<feature type="region of interest" description="Disordered" evidence="1">
    <location>
        <begin position="1001"/>
        <end position="1088"/>
    </location>
</feature>
<evidence type="ECO:0000313" key="4">
    <source>
        <dbReference type="RefSeq" id="XP_010916683.1"/>
    </source>
</evidence>
<feature type="compositionally biased region" description="Basic and acidic residues" evidence="1">
    <location>
        <begin position="571"/>
        <end position="580"/>
    </location>
</feature>
<name>A0A6I9QXL6_ELAGV</name>
<evidence type="ECO:0000259" key="2">
    <source>
        <dbReference type="PROSITE" id="PS51980"/>
    </source>
</evidence>
<sequence length="1290" mass="142922">MFKLGRGGGGGRGCGKRSLPPPPPPPNLHRPASTGGARLPIGASSASALKRPGGPPTDAPAREETFSLESGGALDFAAIIRLTPHLVEEIRRVEAQGGTARIKFDSNLNNPSENVIDVGGKEFKFTWSRELGDLCDIYEEHRSGEDGHGLLVESGSAWRKLNVQRILDESTKNHVKMRSEEAERLSKSRKAIVLDPANPSVKNQAKSMAAAQVEGNMRRMWKKEPFFKKRKVEPNQVSNIAPPKSVFRSGTSSKNTAKSMLSESPLPSPPEQPGPGTSASPFGTGTSLRGDSNHEDTTVPLHLKKEGASNEKEMPSRMAHGSKQGLRGHIGGNGDQPTDLRSMLITLLSDNPKGMSLKALEKAVGETIPNSAKKIEGVIKNIATFQAPGRYFLKPGVEVESFKRRTSESGSSPESAHDHPSVAESIHVEKASNKNFGQQTEASLKVEAEPNHFEKIDLVQNFPDPLTSDRKANNDSDGRTCSSSESGSDSESESDSSDSGSESGSQSRSKSRSPGGSGSASSSDSESDGSSSSKEGSDVHVDIMSDDEKEEAVHETVAAESKLPSLPRLWRAYDGEHEQSDVAQRNQEGQNASSPPNDFERGDEMDHAVEATKYFPVNRSNNAFEISETEAEKDTELDMYQRNSKFSEEGLSSPHQQRQLEGRQIVYGKVSVSDANEQVAKQGLKEKQKILKDGSSHELSDITERISKPKSKRVPGTDLFQEKTKGAKRPKAAIPAQVMSLGKNGDATFLESSHHLSPDRTKQERHKEVNNIEWDRNIDNGSQEYGSVMRGRPVASGNSLRMQPSPDFRSASSIDAEQSGQKIGNLDGRRKPLDSMEKSSRYMENFVRGNRHAEGVSICHDDSDTCATKNIHMQDKTSMSKDILHKDMRDENNEATEKILAKNAREITVGDKLSTPDSYNRKFGENFGIFKDNEQQYRRQKSDMDKSPVSMRANLPRRELSDLELGEFREPPAGEESGGVKRQFERKGSFKSLDNKVAATDNLNLDTSNGRSASNALNESKRQSSPILRGVNGNQDGFYKGVPSDSFFDSTRPQQRAMLSQNQQLSRVDHADSGAMSHFDRPAEIASRNEVRTNQGVCLENHAGANKKIPASVLPQHDNKHGGQMGSRNIRDSKPQKSNALGDSTSQNKNNFLMENDSNGRKRRDSSSDEDNSIYSKYDKAYPELRGPVRDLSQYEEYVQEYREKYEIYCSLNKNLEKIRDDFLKVGHDLELAKRRDIEEYYNIVEQLREMYHHCGPRQKRMKKVFTLLHEELKNLKQRIKDFAEDYTKE</sequence>
<feature type="compositionally biased region" description="Basic and acidic residues" evidence="1">
    <location>
        <begin position="444"/>
        <end position="457"/>
    </location>
</feature>
<feature type="compositionally biased region" description="Basic and acidic residues" evidence="1">
    <location>
        <begin position="467"/>
        <end position="478"/>
    </location>
</feature>
<dbReference type="GeneID" id="105041411"/>
<gene>
    <name evidence="4" type="primary">LOC105041411</name>
</gene>
<reference evidence="4" key="1">
    <citation type="submission" date="2025-08" db="UniProtKB">
        <authorList>
            <consortium name="RefSeq"/>
        </authorList>
    </citation>
    <scope>IDENTIFICATION</scope>
</reference>
<feature type="compositionally biased region" description="Basic and acidic residues" evidence="1">
    <location>
        <begin position="1067"/>
        <end position="1088"/>
    </location>
</feature>
<feature type="region of interest" description="Disordered" evidence="1">
    <location>
        <begin position="686"/>
        <end position="733"/>
    </location>
</feature>
<feature type="compositionally biased region" description="Basic and acidic residues" evidence="1">
    <location>
        <begin position="752"/>
        <end position="778"/>
    </location>
</feature>
<dbReference type="PANTHER" id="PTHR38372:SF2">
    <property type="entry name" value="DENTIN SIALOPHOSPHOPROTEIN-LIKE PROTEIN"/>
    <property type="match status" value="1"/>
</dbReference>
<feature type="region of interest" description="Disordered" evidence="1">
    <location>
        <begin position="1"/>
        <end position="63"/>
    </location>
</feature>
<dbReference type="KEGG" id="egu:105041411"/>
<feature type="region of interest" description="Disordered" evidence="1">
    <location>
        <begin position="402"/>
        <end position="606"/>
    </location>
</feature>
<feature type="compositionally biased region" description="Low complexity" evidence="1">
    <location>
        <begin position="497"/>
        <end position="534"/>
    </location>
</feature>
<feature type="region of interest" description="Disordered" evidence="1">
    <location>
        <begin position="1108"/>
        <end position="1175"/>
    </location>
</feature>
<feature type="compositionally biased region" description="Polar residues" evidence="1">
    <location>
        <begin position="810"/>
        <end position="822"/>
    </location>
</feature>
<dbReference type="Gene3D" id="6.10.140.340">
    <property type="match status" value="1"/>
</dbReference>
<feature type="compositionally biased region" description="Polar residues" evidence="1">
    <location>
        <begin position="248"/>
        <end position="259"/>
    </location>
</feature>
<evidence type="ECO:0000313" key="3">
    <source>
        <dbReference type="Proteomes" id="UP000504607"/>
    </source>
</evidence>
<feature type="compositionally biased region" description="Polar residues" evidence="1">
    <location>
        <begin position="1001"/>
        <end position="1026"/>
    </location>
</feature>
<evidence type="ECO:0000256" key="1">
    <source>
        <dbReference type="SAM" id="MobiDB-lite"/>
    </source>
</evidence>
<feature type="compositionally biased region" description="Pro residues" evidence="1">
    <location>
        <begin position="19"/>
        <end position="28"/>
    </location>
</feature>
<dbReference type="PANTHER" id="PTHR38372">
    <property type="entry name" value="DENTIN SIALOPHOSPHOPROTEIN-LIKE PROTEIN"/>
    <property type="match status" value="1"/>
</dbReference>
<dbReference type="RefSeq" id="XP_010916683.1">
    <property type="nucleotide sequence ID" value="XM_010918381.3"/>
</dbReference>
<protein>
    <submittedName>
        <fullName evidence="4">Dentin sialophosphoprotein</fullName>
    </submittedName>
</protein>
<feature type="domain" description="OCEL" evidence="2">
    <location>
        <begin position="1180"/>
        <end position="1288"/>
    </location>
</feature>
<feature type="compositionally biased region" description="Basic and acidic residues" evidence="1">
    <location>
        <begin position="415"/>
        <end position="432"/>
    </location>
</feature>
<feature type="compositionally biased region" description="Basic and acidic residues" evidence="1">
    <location>
        <begin position="956"/>
        <end position="986"/>
    </location>
</feature>
<keyword evidence="3" id="KW-1185">Reference proteome</keyword>
<feature type="compositionally biased region" description="Polar residues" evidence="1">
    <location>
        <begin position="277"/>
        <end position="290"/>
    </location>
</feature>
<feature type="compositionally biased region" description="Basic and acidic residues" evidence="1">
    <location>
        <begin position="686"/>
        <end position="707"/>
    </location>
</feature>
<dbReference type="PROSITE" id="PS51980">
    <property type="entry name" value="OCEL"/>
    <property type="match status" value="1"/>
</dbReference>
<feature type="region of interest" description="Disordered" evidence="1">
    <location>
        <begin position="749"/>
        <end position="833"/>
    </location>
</feature>
<dbReference type="Proteomes" id="UP000504607">
    <property type="component" value="Chromosome 3"/>
</dbReference>
<feature type="compositionally biased region" description="Polar residues" evidence="1">
    <location>
        <begin position="1047"/>
        <end position="1066"/>
    </location>
</feature>
<dbReference type="Pfam" id="PF07303">
    <property type="entry name" value="Occludin_ELL"/>
    <property type="match status" value="1"/>
</dbReference>
<proteinExistence type="predicted"/>
<dbReference type="InParanoid" id="A0A6I9QXL6"/>
<accession>A0A6I9QXL6</accession>
<organism evidence="3 4">
    <name type="scientific">Elaeis guineensis var. tenera</name>
    <name type="common">Oil palm</name>
    <dbReference type="NCBI Taxonomy" id="51953"/>
    <lineage>
        <taxon>Eukaryota</taxon>
        <taxon>Viridiplantae</taxon>
        <taxon>Streptophyta</taxon>
        <taxon>Embryophyta</taxon>
        <taxon>Tracheophyta</taxon>
        <taxon>Spermatophyta</taxon>
        <taxon>Magnoliopsida</taxon>
        <taxon>Liliopsida</taxon>
        <taxon>Arecaceae</taxon>
        <taxon>Arecoideae</taxon>
        <taxon>Cocoseae</taxon>
        <taxon>Elaeidinae</taxon>
        <taxon>Elaeis</taxon>
    </lineage>
</organism>
<feature type="region of interest" description="Disordered" evidence="1">
    <location>
        <begin position="225"/>
        <end position="338"/>
    </location>
</feature>
<dbReference type="OrthoDB" id="4869960at2759"/>
<feature type="compositionally biased region" description="Polar residues" evidence="1">
    <location>
        <begin position="581"/>
        <end position="596"/>
    </location>
</feature>
<feature type="compositionally biased region" description="Polar residues" evidence="1">
    <location>
        <begin position="1136"/>
        <end position="1157"/>
    </location>
</feature>
<feature type="compositionally biased region" description="Gly residues" evidence="1">
    <location>
        <begin position="1"/>
        <end position="13"/>
    </location>
</feature>
<dbReference type="InterPro" id="IPR010844">
    <property type="entry name" value="Occludin_ELL"/>
</dbReference>
<feature type="compositionally biased region" description="Polar residues" evidence="1">
    <location>
        <begin position="433"/>
        <end position="442"/>
    </location>
</feature>
<feature type="region of interest" description="Disordered" evidence="1">
    <location>
        <begin position="938"/>
        <end position="986"/>
    </location>
</feature>